<dbReference type="Gene3D" id="3.40.50.720">
    <property type="entry name" value="NAD(P)-binding Rossmann-like Domain"/>
    <property type="match status" value="1"/>
</dbReference>
<comment type="similarity">
    <text evidence="1">Belongs to the short-chain dehydrogenases/reductases (SDR) family.</text>
</comment>
<evidence type="ECO:0000313" key="4">
    <source>
        <dbReference type="EMBL" id="EDP44748.1"/>
    </source>
</evidence>
<sequence length="324" mass="36102">MWGLTSIFPPAPSWNVEQVPDQTGRIAIVTGGNSGIGLETVRELLRKNAKVYLACRSEERAHKAMDELQRNQLPGKIEFLRLDLASLHSIKEFSEQFLAKEQRLDMLFNSAGVMNPYVGPETKDGYELHLGTNSLGHHYLTQLLVPALQVSAKASPDRPPRVCFTSSIAHRATSPKGFDPTDPTGLHTYCYMPAHNRAYGTSKFCNILSANWFQRNLGAQNIVFTSCHPGILKTGLVREWNQGFNTIMMPIIEAAIFYPQRMGCITQLYLNTAPEAATKGGSYFAPWARQVDPLPLARDVGVQDTFAKWVDEQVTKHMGQPVDL</sequence>
<dbReference type="KEGG" id="mgl:MGL_1230"/>
<dbReference type="PRINTS" id="PR00081">
    <property type="entry name" value="GDHRDH"/>
</dbReference>
<evidence type="ECO:0000256" key="2">
    <source>
        <dbReference type="ARBA" id="ARBA00022857"/>
    </source>
</evidence>
<dbReference type="GO" id="GO:0016491">
    <property type="term" value="F:oxidoreductase activity"/>
    <property type="evidence" value="ECO:0007669"/>
    <property type="project" value="UniProtKB-KW"/>
</dbReference>
<dbReference type="OrthoDB" id="191139at2759"/>
<keyword evidence="3" id="KW-0560">Oxidoreductase</keyword>
<evidence type="ECO:0000256" key="3">
    <source>
        <dbReference type="ARBA" id="ARBA00023002"/>
    </source>
</evidence>
<keyword evidence="2" id="KW-0521">NADP</keyword>
<dbReference type="GeneID" id="5856267"/>
<gene>
    <name evidence="4" type="ORF">MGL_1230</name>
</gene>
<dbReference type="Pfam" id="PF00106">
    <property type="entry name" value="adh_short"/>
    <property type="match status" value="1"/>
</dbReference>
<comment type="caution">
    <text evidence="4">The sequence shown here is derived from an EMBL/GenBank/DDBJ whole genome shotgun (WGS) entry which is preliminary data.</text>
</comment>
<keyword evidence="5" id="KW-1185">Reference proteome</keyword>
<protein>
    <recommendedName>
        <fullName evidence="6">NAD(P)-binding protein</fullName>
    </recommendedName>
</protein>
<dbReference type="FunCoup" id="A8PWV4">
    <property type="interactions" value="99"/>
</dbReference>
<dbReference type="RefSeq" id="XP_001731962.1">
    <property type="nucleotide sequence ID" value="XM_001731910.1"/>
</dbReference>
<dbReference type="PANTHER" id="PTHR24320">
    <property type="entry name" value="RETINOL DEHYDROGENASE"/>
    <property type="match status" value="1"/>
</dbReference>
<dbReference type="VEuPathDB" id="FungiDB:MGL_1230"/>
<dbReference type="EMBL" id="AAYY01000003">
    <property type="protein sequence ID" value="EDP44748.1"/>
    <property type="molecule type" value="Genomic_DNA"/>
</dbReference>
<dbReference type="STRING" id="425265.A8PWV4"/>
<dbReference type="Proteomes" id="UP000008837">
    <property type="component" value="Unassembled WGS sequence"/>
</dbReference>
<evidence type="ECO:0000256" key="1">
    <source>
        <dbReference type="ARBA" id="ARBA00006484"/>
    </source>
</evidence>
<dbReference type="OMA" id="SDCKKTW"/>
<accession>A8PWV4</accession>
<reference evidence="4 5" key="1">
    <citation type="journal article" date="2007" name="Proc. Natl. Acad. Sci. U.S.A.">
        <title>Dandruff-associated Malassezia genomes reveal convergent and divergent virulence traits shared with plant and human fungal pathogens.</title>
        <authorList>
            <person name="Xu J."/>
            <person name="Saunders C.W."/>
            <person name="Hu P."/>
            <person name="Grant R.A."/>
            <person name="Boekhout T."/>
            <person name="Kuramae E.E."/>
            <person name="Kronstad J.W."/>
            <person name="Deangelis Y.M."/>
            <person name="Reeder N.L."/>
            <person name="Johnstone K.R."/>
            <person name="Leland M."/>
            <person name="Fieno A.M."/>
            <person name="Begley W.M."/>
            <person name="Sun Y."/>
            <person name="Lacey M.P."/>
            <person name="Chaudhary T."/>
            <person name="Keough T."/>
            <person name="Chu L."/>
            <person name="Sears R."/>
            <person name="Yuan B."/>
            <person name="Dawson T.L.Jr."/>
        </authorList>
    </citation>
    <scope>NUCLEOTIDE SEQUENCE [LARGE SCALE GENOMIC DNA]</scope>
    <source>
        <strain evidence="5">ATCC MYA-4612 / CBS 7966</strain>
    </source>
</reference>
<dbReference type="SUPFAM" id="SSF51735">
    <property type="entry name" value="NAD(P)-binding Rossmann-fold domains"/>
    <property type="match status" value="1"/>
</dbReference>
<dbReference type="PANTHER" id="PTHR24320:SF236">
    <property type="entry name" value="SHORT-CHAIN DEHYDROGENASE-RELATED"/>
    <property type="match status" value="1"/>
</dbReference>
<name>A8PWV4_MALGO</name>
<dbReference type="InParanoid" id="A8PWV4"/>
<organism evidence="4 5">
    <name type="scientific">Malassezia globosa (strain ATCC MYA-4612 / CBS 7966)</name>
    <name type="common">Dandruff-associated fungus</name>
    <dbReference type="NCBI Taxonomy" id="425265"/>
    <lineage>
        <taxon>Eukaryota</taxon>
        <taxon>Fungi</taxon>
        <taxon>Dikarya</taxon>
        <taxon>Basidiomycota</taxon>
        <taxon>Ustilaginomycotina</taxon>
        <taxon>Malasseziomycetes</taxon>
        <taxon>Malasseziales</taxon>
        <taxon>Malasseziaceae</taxon>
        <taxon>Malassezia</taxon>
    </lineage>
</organism>
<dbReference type="InterPro" id="IPR036291">
    <property type="entry name" value="NAD(P)-bd_dom_sf"/>
</dbReference>
<dbReference type="CDD" id="cd05327">
    <property type="entry name" value="retinol-DH_like_SDR_c_like"/>
    <property type="match status" value="1"/>
</dbReference>
<evidence type="ECO:0000313" key="5">
    <source>
        <dbReference type="Proteomes" id="UP000008837"/>
    </source>
</evidence>
<proteinExistence type="inferred from homology"/>
<dbReference type="AlphaFoldDB" id="A8PWV4"/>
<evidence type="ECO:0008006" key="6">
    <source>
        <dbReference type="Google" id="ProtNLM"/>
    </source>
</evidence>
<dbReference type="InterPro" id="IPR002347">
    <property type="entry name" value="SDR_fam"/>
</dbReference>